<keyword evidence="2" id="KW-1185">Reference proteome</keyword>
<gene>
    <name evidence="1" type="ORF">GCM10023093_02000</name>
</gene>
<name>A0ABP8N272_9BACT</name>
<reference evidence="2" key="1">
    <citation type="journal article" date="2019" name="Int. J. Syst. Evol. Microbiol.">
        <title>The Global Catalogue of Microorganisms (GCM) 10K type strain sequencing project: providing services to taxonomists for standard genome sequencing and annotation.</title>
        <authorList>
            <consortium name="The Broad Institute Genomics Platform"/>
            <consortium name="The Broad Institute Genome Sequencing Center for Infectious Disease"/>
            <person name="Wu L."/>
            <person name="Ma J."/>
        </authorList>
    </citation>
    <scope>NUCLEOTIDE SEQUENCE [LARGE SCALE GENOMIC DNA]</scope>
    <source>
        <strain evidence="2">JCM 32105</strain>
    </source>
</reference>
<dbReference type="EMBL" id="BAABFA010000004">
    <property type="protein sequence ID" value="GAA4460028.1"/>
    <property type="molecule type" value="Genomic_DNA"/>
</dbReference>
<proteinExistence type="predicted"/>
<dbReference type="Proteomes" id="UP001500067">
    <property type="component" value="Unassembled WGS sequence"/>
</dbReference>
<protein>
    <submittedName>
        <fullName evidence="1">Uncharacterized protein</fullName>
    </submittedName>
</protein>
<sequence length="129" mass="14286">MNAPYPAMVQAVTAAAAAISAALTGYPLRLPDNKWEEYADAADRLRYGFMQLNTMLNIEYAFEEGLPGDIVNYAVQLNEHNTVLEELVSYLLDRNEMFGGDVYKYETLFLQEVLASATANARIISGILA</sequence>
<accession>A0ABP8N272</accession>
<comment type="caution">
    <text evidence="1">The sequence shown here is derived from an EMBL/GenBank/DDBJ whole genome shotgun (WGS) entry which is preliminary data.</text>
</comment>
<dbReference type="RefSeq" id="WP_345077174.1">
    <property type="nucleotide sequence ID" value="NZ_BAABFA010000004.1"/>
</dbReference>
<evidence type="ECO:0000313" key="1">
    <source>
        <dbReference type="EMBL" id="GAA4460028.1"/>
    </source>
</evidence>
<organism evidence="1 2">
    <name type="scientific">Nemorincola caseinilytica</name>
    <dbReference type="NCBI Taxonomy" id="2054315"/>
    <lineage>
        <taxon>Bacteria</taxon>
        <taxon>Pseudomonadati</taxon>
        <taxon>Bacteroidota</taxon>
        <taxon>Chitinophagia</taxon>
        <taxon>Chitinophagales</taxon>
        <taxon>Chitinophagaceae</taxon>
        <taxon>Nemorincola</taxon>
    </lineage>
</organism>
<evidence type="ECO:0000313" key="2">
    <source>
        <dbReference type="Proteomes" id="UP001500067"/>
    </source>
</evidence>